<organism evidence="5 6">
    <name type="scientific">Tetrabaena socialis</name>
    <dbReference type="NCBI Taxonomy" id="47790"/>
    <lineage>
        <taxon>Eukaryota</taxon>
        <taxon>Viridiplantae</taxon>
        <taxon>Chlorophyta</taxon>
        <taxon>core chlorophytes</taxon>
        <taxon>Chlorophyceae</taxon>
        <taxon>CS clade</taxon>
        <taxon>Chlamydomonadales</taxon>
        <taxon>Tetrabaenaceae</taxon>
        <taxon>Tetrabaena</taxon>
    </lineage>
</organism>
<dbReference type="GO" id="GO:0000160">
    <property type="term" value="P:phosphorelay signal transduction system"/>
    <property type="evidence" value="ECO:0007669"/>
    <property type="project" value="UniProtKB-KW"/>
</dbReference>
<evidence type="ECO:0000259" key="4">
    <source>
        <dbReference type="PROSITE" id="PS50110"/>
    </source>
</evidence>
<dbReference type="InterPro" id="IPR001789">
    <property type="entry name" value="Sig_transdc_resp-reg_receiver"/>
</dbReference>
<feature type="modified residue" description="4-aspartylphosphate" evidence="3">
    <location>
        <position position="38"/>
    </location>
</feature>
<dbReference type="InterPro" id="IPR011006">
    <property type="entry name" value="CheY-like_superfamily"/>
</dbReference>
<comment type="caution">
    <text evidence="5">The sequence shown here is derived from an EMBL/GenBank/DDBJ whole genome shotgun (WGS) entry which is preliminary data.</text>
</comment>
<protein>
    <submittedName>
        <fullName evidence="5">Hybrid signal transduction histidine kinase I</fullName>
    </submittedName>
</protein>
<dbReference type="AlphaFoldDB" id="A0A2J7ZKS6"/>
<dbReference type="CDD" id="cd17546">
    <property type="entry name" value="REC_hyHK_CKI1_RcsC-like"/>
    <property type="match status" value="1"/>
</dbReference>
<evidence type="ECO:0000256" key="2">
    <source>
        <dbReference type="ARBA" id="ARBA00023012"/>
    </source>
</evidence>
<accession>A0A2J7ZKS6</accession>
<evidence type="ECO:0000313" key="5">
    <source>
        <dbReference type="EMBL" id="PNH00879.1"/>
    </source>
</evidence>
<dbReference type="Proteomes" id="UP000236333">
    <property type="component" value="Unassembled WGS sequence"/>
</dbReference>
<name>A0A2J7ZKS6_9CHLO</name>
<dbReference type="OrthoDB" id="21225at2759"/>
<sequence>MSAVTSLLGFEVLEACDGLQCIDVYNQERTQLVCIFLDLQMPVADGYTAAAGIRALESREPGGPGGEAAPRVPVVVCTASCLDDPAEGGPAGQTVAQRALALGADGAVAEGGSG</sequence>
<evidence type="ECO:0000313" key="6">
    <source>
        <dbReference type="Proteomes" id="UP000236333"/>
    </source>
</evidence>
<proteinExistence type="predicted"/>
<feature type="domain" description="Response regulatory" evidence="4">
    <location>
        <begin position="1"/>
        <end position="114"/>
    </location>
</feature>
<evidence type="ECO:0000256" key="1">
    <source>
        <dbReference type="ARBA" id="ARBA00022553"/>
    </source>
</evidence>
<keyword evidence="2" id="KW-0902">Two-component regulatory system</keyword>
<dbReference type="PROSITE" id="PS50110">
    <property type="entry name" value="RESPONSE_REGULATORY"/>
    <property type="match status" value="1"/>
</dbReference>
<reference evidence="5 6" key="1">
    <citation type="journal article" date="2017" name="Mol. Biol. Evol.">
        <title>The 4-celled Tetrabaena socialis nuclear genome reveals the essential components for genetic control of cell number at the origin of multicellularity in the volvocine lineage.</title>
        <authorList>
            <person name="Featherston J."/>
            <person name="Arakaki Y."/>
            <person name="Hanschen E.R."/>
            <person name="Ferris P.J."/>
            <person name="Michod R.E."/>
            <person name="Olson B.J.S.C."/>
            <person name="Nozaki H."/>
            <person name="Durand P.M."/>
        </authorList>
    </citation>
    <scope>NUCLEOTIDE SEQUENCE [LARGE SCALE GENOMIC DNA]</scope>
    <source>
        <strain evidence="5 6">NIES-571</strain>
    </source>
</reference>
<dbReference type="PANTHER" id="PTHR45339">
    <property type="entry name" value="HYBRID SIGNAL TRANSDUCTION HISTIDINE KINASE J"/>
    <property type="match status" value="1"/>
</dbReference>
<keyword evidence="6" id="KW-1185">Reference proteome</keyword>
<dbReference type="Gene3D" id="3.40.50.2300">
    <property type="match status" value="1"/>
</dbReference>
<dbReference type="SUPFAM" id="SSF52172">
    <property type="entry name" value="CheY-like"/>
    <property type="match status" value="1"/>
</dbReference>
<keyword evidence="5" id="KW-0418">Kinase</keyword>
<dbReference type="GO" id="GO:0016301">
    <property type="term" value="F:kinase activity"/>
    <property type="evidence" value="ECO:0007669"/>
    <property type="project" value="UniProtKB-KW"/>
</dbReference>
<keyword evidence="1 3" id="KW-0597">Phosphoprotein</keyword>
<dbReference type="EMBL" id="PGGS01001118">
    <property type="protein sequence ID" value="PNH00879.1"/>
    <property type="molecule type" value="Genomic_DNA"/>
</dbReference>
<dbReference type="PANTHER" id="PTHR45339:SF1">
    <property type="entry name" value="HYBRID SIGNAL TRANSDUCTION HISTIDINE KINASE J"/>
    <property type="match status" value="1"/>
</dbReference>
<evidence type="ECO:0000256" key="3">
    <source>
        <dbReference type="PROSITE-ProRule" id="PRU00169"/>
    </source>
</evidence>
<keyword evidence="5" id="KW-0808">Transferase</keyword>
<gene>
    <name evidence="5" type="ORF">TSOC_013272</name>
</gene>